<evidence type="ECO:0000313" key="2">
    <source>
        <dbReference type="EMBL" id="MDQ0319181.1"/>
    </source>
</evidence>
<proteinExistence type="predicted"/>
<feature type="region of interest" description="Disordered" evidence="1">
    <location>
        <begin position="160"/>
        <end position="185"/>
    </location>
</feature>
<evidence type="ECO:0000256" key="1">
    <source>
        <dbReference type="SAM" id="MobiDB-lite"/>
    </source>
</evidence>
<dbReference type="RefSeq" id="WP_307227847.1">
    <property type="nucleotide sequence ID" value="NZ_JAUSVF010000001.1"/>
</dbReference>
<reference evidence="2 3" key="1">
    <citation type="submission" date="2023-07" db="EMBL/GenBank/DDBJ databases">
        <title>Genomic Encyclopedia of Type Strains, Phase IV (KMG-IV): sequencing the most valuable type-strain genomes for metagenomic binning, comparative biology and taxonomic classification.</title>
        <authorList>
            <person name="Goeker M."/>
        </authorList>
    </citation>
    <scope>NUCLEOTIDE SEQUENCE [LARGE SCALE GENOMIC DNA]</scope>
    <source>
        <strain evidence="2 3">DSM 1112</strain>
    </source>
</reference>
<dbReference type="EMBL" id="JAUSVF010000001">
    <property type="protein sequence ID" value="MDQ0319181.1"/>
    <property type="molecule type" value="Genomic_DNA"/>
</dbReference>
<accession>A0ABU0BLS5</accession>
<dbReference type="Proteomes" id="UP001230207">
    <property type="component" value="Unassembled WGS sequence"/>
</dbReference>
<protein>
    <submittedName>
        <fullName evidence="2">Uncharacterized protein</fullName>
    </submittedName>
</protein>
<keyword evidence="3" id="KW-1185">Reference proteome</keyword>
<comment type="caution">
    <text evidence="2">The sequence shown here is derived from an EMBL/GenBank/DDBJ whole genome shotgun (WGS) entry which is preliminary data.</text>
</comment>
<organism evidence="2 3">
    <name type="scientific">Pararhizobium capsulatum DSM 1112</name>
    <dbReference type="NCBI Taxonomy" id="1121113"/>
    <lineage>
        <taxon>Bacteria</taxon>
        <taxon>Pseudomonadati</taxon>
        <taxon>Pseudomonadota</taxon>
        <taxon>Alphaproteobacteria</taxon>
        <taxon>Hyphomicrobiales</taxon>
        <taxon>Rhizobiaceae</taxon>
        <taxon>Rhizobium/Agrobacterium group</taxon>
        <taxon>Pararhizobium</taxon>
    </lineage>
</organism>
<evidence type="ECO:0000313" key="3">
    <source>
        <dbReference type="Proteomes" id="UP001230207"/>
    </source>
</evidence>
<sequence length="185" mass="20267">MLKLVFVGVWVCAVTLGSVYYSMQQASAPVVSDADAERKALQEYVPGELITVPVITDGAVQGYFLTKLSFAVDKNKIKTLHVPLKESVTSALYDILVGQRLINVADTSNFDLANFKTKVKEGLNKDFEDEIIFEVLVEQLEYLSKADVARLANAPNEPKQRPVAIIDKNGNTAQDELPGKEAAAH</sequence>
<name>A0ABU0BLS5_9HYPH</name>
<gene>
    <name evidence="2" type="ORF">QO002_001319</name>
</gene>